<gene>
    <name evidence="1" type="primary">VPA0887</name>
    <name evidence="1" type="ordered locus">PBPRB0930</name>
</gene>
<name>Q6LIS8_PHOPR</name>
<protein>
    <recommendedName>
        <fullName evidence="3">DUF3319 domain-containing protein</fullName>
    </recommendedName>
</protein>
<sequence length="144" mass="16548">MNYVYYSKLQLAILHECFHQGVGMKKRLFHRSYIIENSTGAPDGWKTLINGHPVSGQLSLLKKSVDWWCDMKAFLPPNSFEGINSRQKESVAQQSEDYRGFKLINDSGKPNEWYVILRGQLLKGPAVKIKKHLDMVIIKLNAQK</sequence>
<dbReference type="HOGENOM" id="CLU_165481_0_0_6"/>
<dbReference type="eggNOG" id="ENOG5031N0Q">
    <property type="taxonomic scope" value="Bacteria"/>
</dbReference>
<evidence type="ECO:0000313" key="2">
    <source>
        <dbReference type="Proteomes" id="UP000000593"/>
    </source>
</evidence>
<dbReference type="EMBL" id="CR378678">
    <property type="protein sequence ID" value="CAG22802.1"/>
    <property type="molecule type" value="Genomic_DNA"/>
</dbReference>
<dbReference type="InterPro" id="IPR021753">
    <property type="entry name" value="DUF3319"/>
</dbReference>
<proteinExistence type="predicted"/>
<dbReference type="KEGG" id="ppr:PBPRB0930"/>
<keyword evidence="2" id="KW-1185">Reference proteome</keyword>
<dbReference type="Pfam" id="PF11782">
    <property type="entry name" value="DUF3319"/>
    <property type="match status" value="1"/>
</dbReference>
<dbReference type="Proteomes" id="UP000000593">
    <property type="component" value="Chromosome 2"/>
</dbReference>
<evidence type="ECO:0000313" key="1">
    <source>
        <dbReference type="EMBL" id="CAG22802.1"/>
    </source>
</evidence>
<accession>Q6LIS8</accession>
<organism evidence="1 2">
    <name type="scientific">Photobacterium profundum (strain SS9)</name>
    <dbReference type="NCBI Taxonomy" id="298386"/>
    <lineage>
        <taxon>Bacteria</taxon>
        <taxon>Pseudomonadati</taxon>
        <taxon>Pseudomonadota</taxon>
        <taxon>Gammaproteobacteria</taxon>
        <taxon>Vibrionales</taxon>
        <taxon>Vibrionaceae</taxon>
        <taxon>Photobacterium</taxon>
    </lineage>
</organism>
<dbReference type="AlphaFoldDB" id="Q6LIS8"/>
<reference evidence="2" key="1">
    <citation type="journal article" date="2005" name="Science">
        <title>Life at depth: Photobacterium profundum genome sequence and expression analysis.</title>
        <authorList>
            <person name="Vezzi A."/>
            <person name="Campanaro S."/>
            <person name="D'Angelo M."/>
            <person name="Simonato F."/>
            <person name="Vitulo N."/>
            <person name="Lauro F.M."/>
            <person name="Cestaro A."/>
            <person name="Malacrida G."/>
            <person name="Simionati B."/>
            <person name="Cannata N."/>
            <person name="Romualdi C."/>
            <person name="Bartlett D.H."/>
            <person name="Valle G."/>
        </authorList>
    </citation>
    <scope>NUCLEOTIDE SEQUENCE [LARGE SCALE GENOMIC DNA]</scope>
    <source>
        <strain evidence="2">ATCC BAA-1253 / SS9</strain>
    </source>
</reference>
<evidence type="ECO:0008006" key="3">
    <source>
        <dbReference type="Google" id="ProtNLM"/>
    </source>
</evidence>